<comment type="caution">
    <text evidence="2">The sequence shown here is derived from an EMBL/GenBank/DDBJ whole genome shotgun (WGS) entry which is preliminary data.</text>
</comment>
<evidence type="ECO:0000313" key="2">
    <source>
        <dbReference type="EMBL" id="KKP85699.1"/>
    </source>
</evidence>
<dbReference type="EMBL" id="LBQX01000045">
    <property type="protein sequence ID" value="KKP85699.1"/>
    <property type="molecule type" value="Genomic_DNA"/>
</dbReference>
<gene>
    <name evidence="2" type="ORF">UR89_C0045G0001</name>
</gene>
<name>A0A0G0CV51_9BACT</name>
<dbReference type="Proteomes" id="UP000034536">
    <property type="component" value="Unassembled WGS sequence"/>
</dbReference>
<reference evidence="2 3" key="1">
    <citation type="journal article" date="2015" name="Nature">
        <title>rRNA introns, odd ribosomes, and small enigmatic genomes across a large radiation of phyla.</title>
        <authorList>
            <person name="Brown C.T."/>
            <person name="Hug L.A."/>
            <person name="Thomas B.C."/>
            <person name="Sharon I."/>
            <person name="Castelle C.J."/>
            <person name="Singh A."/>
            <person name="Wilkins M.J."/>
            <person name="Williams K.H."/>
            <person name="Banfield J.F."/>
        </authorList>
    </citation>
    <scope>NUCLEOTIDE SEQUENCE [LARGE SCALE GENOMIC DNA]</scope>
</reference>
<accession>A0A0G0CV51</accession>
<proteinExistence type="predicted"/>
<organism evidence="2 3">
    <name type="scientific">Candidatus Roizmanbacteria bacterium GW2011_GWA2_35_8</name>
    <dbReference type="NCBI Taxonomy" id="1618479"/>
    <lineage>
        <taxon>Bacteria</taxon>
        <taxon>Candidatus Roizmaniibacteriota</taxon>
    </lineage>
</organism>
<protein>
    <submittedName>
        <fullName evidence="2">Uncharacterized protein</fullName>
    </submittedName>
</protein>
<dbReference type="AlphaFoldDB" id="A0A0G0CV51"/>
<evidence type="ECO:0000256" key="1">
    <source>
        <dbReference type="SAM" id="MobiDB-lite"/>
    </source>
</evidence>
<feature type="region of interest" description="Disordered" evidence="1">
    <location>
        <begin position="1"/>
        <end position="24"/>
    </location>
</feature>
<feature type="non-terminal residue" evidence="2">
    <location>
        <position position="55"/>
    </location>
</feature>
<sequence length="55" mass="6267">MSSEEVEQELASSRKELSTKDYNSQSLLKKLNEVNGRITQLGQEIIKKEKEVKDG</sequence>
<evidence type="ECO:0000313" key="3">
    <source>
        <dbReference type="Proteomes" id="UP000034536"/>
    </source>
</evidence>